<dbReference type="Pfam" id="PF00350">
    <property type="entry name" value="Dynamin_N"/>
    <property type="match status" value="1"/>
</dbReference>
<keyword evidence="3" id="KW-1185">Reference proteome</keyword>
<evidence type="ECO:0000313" key="3">
    <source>
        <dbReference type="Proteomes" id="UP000683360"/>
    </source>
</evidence>
<dbReference type="AlphaFoldDB" id="A0A8S3T3A8"/>
<dbReference type="Proteomes" id="UP000683360">
    <property type="component" value="Unassembled WGS sequence"/>
</dbReference>
<accession>A0A8S3T3A8</accession>
<dbReference type="SUPFAM" id="SSF52540">
    <property type="entry name" value="P-loop containing nucleoside triphosphate hydrolases"/>
    <property type="match status" value="1"/>
</dbReference>
<dbReference type="GO" id="GO:0004672">
    <property type="term" value="F:protein kinase activity"/>
    <property type="evidence" value="ECO:0007669"/>
    <property type="project" value="InterPro"/>
</dbReference>
<gene>
    <name evidence="2" type="ORF">MEDL_41076</name>
</gene>
<dbReference type="InterPro" id="IPR008271">
    <property type="entry name" value="Ser/Thr_kinase_AS"/>
</dbReference>
<dbReference type="EMBL" id="CAJPWZ010001988">
    <property type="protein sequence ID" value="CAG2228105.1"/>
    <property type="molecule type" value="Genomic_DNA"/>
</dbReference>
<feature type="domain" description="Protein kinase" evidence="1">
    <location>
        <begin position="636"/>
        <end position="909"/>
    </location>
</feature>
<dbReference type="Pfam" id="PF00069">
    <property type="entry name" value="Pkinase"/>
    <property type="match status" value="1"/>
</dbReference>
<protein>
    <recommendedName>
        <fullName evidence="1">Protein kinase domain-containing protein</fullName>
    </recommendedName>
</protein>
<dbReference type="InterPro" id="IPR011009">
    <property type="entry name" value="Kinase-like_dom_sf"/>
</dbReference>
<dbReference type="Gene3D" id="1.10.510.10">
    <property type="entry name" value="Transferase(Phosphotransferase) domain 1"/>
    <property type="match status" value="1"/>
</dbReference>
<organism evidence="2 3">
    <name type="scientific">Mytilus edulis</name>
    <name type="common">Blue mussel</name>
    <dbReference type="NCBI Taxonomy" id="6550"/>
    <lineage>
        <taxon>Eukaryota</taxon>
        <taxon>Metazoa</taxon>
        <taxon>Spiralia</taxon>
        <taxon>Lophotrochozoa</taxon>
        <taxon>Mollusca</taxon>
        <taxon>Bivalvia</taxon>
        <taxon>Autobranchia</taxon>
        <taxon>Pteriomorphia</taxon>
        <taxon>Mytilida</taxon>
        <taxon>Mytiloidea</taxon>
        <taxon>Mytilidae</taxon>
        <taxon>Mytilinae</taxon>
        <taxon>Mytilus</taxon>
    </lineage>
</organism>
<dbReference type="CDD" id="cd00882">
    <property type="entry name" value="Ras_like_GTPase"/>
    <property type="match status" value="1"/>
</dbReference>
<dbReference type="InterPro" id="IPR045063">
    <property type="entry name" value="Dynamin_N"/>
</dbReference>
<dbReference type="PANTHER" id="PTHR26392">
    <property type="entry name" value="MITOGEN-ACTIVATED PROTEIN KINASE KINASE KINASE 7-RELATED"/>
    <property type="match status" value="1"/>
</dbReference>
<dbReference type="PROSITE" id="PS50011">
    <property type="entry name" value="PROTEIN_KINASE_DOM"/>
    <property type="match status" value="1"/>
</dbReference>
<evidence type="ECO:0000313" key="2">
    <source>
        <dbReference type="EMBL" id="CAG2228105.1"/>
    </source>
</evidence>
<dbReference type="SUPFAM" id="SSF56112">
    <property type="entry name" value="Protein kinase-like (PK-like)"/>
    <property type="match status" value="1"/>
</dbReference>
<dbReference type="OrthoDB" id="1668230at2759"/>
<dbReference type="Gene3D" id="3.40.50.300">
    <property type="entry name" value="P-loop containing nucleotide triphosphate hydrolases"/>
    <property type="match status" value="1"/>
</dbReference>
<sequence>MGDNYLPIDQGICTKVVCEVYNSDFRYVQVLFCDDTKLEKLLENNPDDKNWHWLGEIIENGYIYWDLTNEQVNVKCVKIFWPLDIFKDKLRKELKKIDKTFQTCCTFYKRVEDILGDDSIDRLTLAIIQQYALGQQENAIHLQVNEKRRQLVRVWECLRIGIIGEVAAGKSSLMNYLMGDNYLPIDQGICTKVVCEVYNSDFRYVQVLFCDDTKLEKLLENNPDDKNWHWLGEIIENGYIYWDLTNEQVNVKCVKIFWPLDIFKEDCMAENELGHPMILKNPSVVFVDYPGLDDSVDEDGSSPSLKFILGKIEEKMVDGFLILIDNSHHNCMKEIQKFMSHVVVQIPNSKLDADKCLFICNKWDLVSTKPHKKIELKESVLRKLQEEWPTVQESQVIQFSCVEKNFPIRWLTNLCEVALGLIKCRHQWCKTEETMTEVKQKALKDAEFLKKVKADLLVNGAAILDNKTDLVKRDYEAYLKERLQGYCKSMILKKNSSFTHDLYEAKRDFSLNLQTFKEDIDVWFQNLQNNIVKQSWLLNLFYKTSCQSVNQFNFLLLGLVMVIPLAKVILVGALLKDEIDEARMNNPNHRIKMEVSLLSYHVEEIRNNFIMHIERQMALLNNIGKLEIQPCNEEITDRLQRVIDGLLNVFLRDVAVHEIPPEDVLVIEELDRSRHFVHTVQCNGLGELARKKIETRIPHKLKGDEKSRAEYSKSLSTQVTYCRELILLRKLSVLTADMDYQHFVQYKGSCIEDVDGCITLYLFMEKCDETAKGVNFLHKHGIVHRDIKPQNFLVKDGIIKICDVGHSKEEDKIVTIGSERGTKKYHPPEIMNDYSMHTPKSDIYSLGMVFCEVWKDGWTNSTGLLSSLSNTDTKQKVQKAMKKIITGCLHNDPNNRPDIQTLLKQLNSI</sequence>
<name>A0A8S3T3A8_MYTED</name>
<dbReference type="SMART" id="SM00220">
    <property type="entry name" value="S_TKc"/>
    <property type="match status" value="1"/>
</dbReference>
<comment type="caution">
    <text evidence="2">The sequence shown here is derived from an EMBL/GenBank/DDBJ whole genome shotgun (WGS) entry which is preliminary data.</text>
</comment>
<reference evidence="2" key="1">
    <citation type="submission" date="2021-03" db="EMBL/GenBank/DDBJ databases">
        <authorList>
            <person name="Bekaert M."/>
        </authorList>
    </citation>
    <scope>NUCLEOTIDE SEQUENCE</scope>
</reference>
<proteinExistence type="predicted"/>
<evidence type="ECO:0000259" key="1">
    <source>
        <dbReference type="PROSITE" id="PS50011"/>
    </source>
</evidence>
<dbReference type="PROSITE" id="PS00108">
    <property type="entry name" value="PROTEIN_KINASE_ST"/>
    <property type="match status" value="1"/>
</dbReference>
<dbReference type="PANTHER" id="PTHR26392:SF92">
    <property type="entry name" value="PROTEIN KINASE DOMAIN-CONTAINING PROTEIN"/>
    <property type="match status" value="1"/>
</dbReference>
<dbReference type="CDD" id="cd00180">
    <property type="entry name" value="PKc"/>
    <property type="match status" value="1"/>
</dbReference>
<dbReference type="InterPro" id="IPR027417">
    <property type="entry name" value="P-loop_NTPase"/>
</dbReference>
<dbReference type="InterPro" id="IPR000719">
    <property type="entry name" value="Prot_kinase_dom"/>
</dbReference>
<dbReference type="GO" id="GO:0005524">
    <property type="term" value="F:ATP binding"/>
    <property type="evidence" value="ECO:0007669"/>
    <property type="project" value="InterPro"/>
</dbReference>